<proteinExistence type="predicted"/>
<evidence type="ECO:0000259" key="1">
    <source>
        <dbReference type="Pfam" id="PF12680"/>
    </source>
</evidence>
<reference evidence="3" key="1">
    <citation type="journal article" date="2019" name="Int. J. Syst. Evol. Microbiol.">
        <title>The Global Catalogue of Microorganisms (GCM) 10K type strain sequencing project: providing services to taxonomists for standard genome sequencing and annotation.</title>
        <authorList>
            <consortium name="The Broad Institute Genomics Platform"/>
            <consortium name="The Broad Institute Genome Sequencing Center for Infectious Disease"/>
            <person name="Wu L."/>
            <person name="Ma J."/>
        </authorList>
    </citation>
    <scope>NUCLEOTIDE SEQUENCE [LARGE SCALE GENOMIC DNA]</scope>
    <source>
        <strain evidence="3">CCM 8391</strain>
    </source>
</reference>
<dbReference type="Proteomes" id="UP001596302">
    <property type="component" value="Unassembled WGS sequence"/>
</dbReference>
<dbReference type="Gene3D" id="3.10.450.50">
    <property type="match status" value="1"/>
</dbReference>
<keyword evidence="3" id="KW-1185">Reference proteome</keyword>
<accession>A0ABW1IZM2</accession>
<dbReference type="InterPro" id="IPR032710">
    <property type="entry name" value="NTF2-like_dom_sf"/>
</dbReference>
<evidence type="ECO:0000313" key="3">
    <source>
        <dbReference type="Proteomes" id="UP001596302"/>
    </source>
</evidence>
<comment type="caution">
    <text evidence="2">The sequence shown here is derived from an EMBL/GenBank/DDBJ whole genome shotgun (WGS) entry which is preliminary data.</text>
</comment>
<gene>
    <name evidence="2" type="ORF">ACFQE5_06485</name>
</gene>
<feature type="domain" description="SnoaL-like" evidence="1">
    <location>
        <begin position="6"/>
        <end position="103"/>
    </location>
</feature>
<evidence type="ECO:0000313" key="2">
    <source>
        <dbReference type="EMBL" id="MFC5993857.1"/>
    </source>
</evidence>
<organism evidence="2 3">
    <name type="scientific">Pseudonocardia hispaniensis</name>
    <dbReference type="NCBI Taxonomy" id="904933"/>
    <lineage>
        <taxon>Bacteria</taxon>
        <taxon>Bacillati</taxon>
        <taxon>Actinomycetota</taxon>
        <taxon>Actinomycetes</taxon>
        <taxon>Pseudonocardiales</taxon>
        <taxon>Pseudonocardiaceae</taxon>
        <taxon>Pseudonocardia</taxon>
    </lineage>
</organism>
<protein>
    <submittedName>
        <fullName evidence="2">Nuclear transport factor 2 family protein</fullName>
    </submittedName>
</protein>
<dbReference type="InterPro" id="IPR037401">
    <property type="entry name" value="SnoaL-like"/>
</dbReference>
<dbReference type="SUPFAM" id="SSF54427">
    <property type="entry name" value="NTF2-like"/>
    <property type="match status" value="1"/>
</dbReference>
<dbReference type="EMBL" id="JBHSQW010000014">
    <property type="protein sequence ID" value="MFC5993857.1"/>
    <property type="molecule type" value="Genomic_DNA"/>
</dbReference>
<name>A0ABW1IZM2_9PSEU</name>
<sequence length="122" mass="12644">MNLDLVRAFEQAVTAGDVEAAAGLVTDDIEVGGPRGSASGLNVFRRWVASSGISLETVQLFGRGDTAVAVQKASWAASADVHTVATEFGVRAGRICRVIRYDDGVDVALAAAGLGRTDELPL</sequence>
<dbReference type="Pfam" id="PF12680">
    <property type="entry name" value="SnoaL_2"/>
    <property type="match status" value="1"/>
</dbReference>